<dbReference type="PROSITE" id="PS01187">
    <property type="entry name" value="EGF_CA"/>
    <property type="match status" value="1"/>
</dbReference>
<dbReference type="PROSITE" id="PS00022">
    <property type="entry name" value="EGF_1"/>
    <property type="match status" value="1"/>
</dbReference>
<organism evidence="9 10">
    <name type="scientific">Popillia japonica</name>
    <name type="common">Japanese beetle</name>
    <dbReference type="NCBI Taxonomy" id="7064"/>
    <lineage>
        <taxon>Eukaryota</taxon>
        <taxon>Metazoa</taxon>
        <taxon>Ecdysozoa</taxon>
        <taxon>Arthropoda</taxon>
        <taxon>Hexapoda</taxon>
        <taxon>Insecta</taxon>
        <taxon>Pterygota</taxon>
        <taxon>Neoptera</taxon>
        <taxon>Endopterygota</taxon>
        <taxon>Coleoptera</taxon>
        <taxon>Polyphaga</taxon>
        <taxon>Scarabaeiformia</taxon>
        <taxon>Scarabaeidae</taxon>
        <taxon>Rutelinae</taxon>
        <taxon>Popillia</taxon>
    </lineage>
</organism>
<dbReference type="EMBL" id="JASPKY010000025">
    <property type="protein sequence ID" value="KAK9751882.1"/>
    <property type="molecule type" value="Genomic_DNA"/>
</dbReference>
<dbReference type="SMART" id="SM00181">
    <property type="entry name" value="EGF"/>
    <property type="match status" value="2"/>
</dbReference>
<dbReference type="InterPro" id="IPR000742">
    <property type="entry name" value="EGF"/>
</dbReference>
<evidence type="ECO:0000256" key="5">
    <source>
        <dbReference type="PROSITE-ProRule" id="PRU00076"/>
    </source>
</evidence>
<dbReference type="Gene3D" id="2.10.25.10">
    <property type="entry name" value="Laminin"/>
    <property type="match status" value="1"/>
</dbReference>
<dbReference type="Proteomes" id="UP001458880">
    <property type="component" value="Unassembled WGS sequence"/>
</dbReference>
<keyword evidence="7" id="KW-0732">Signal</keyword>
<dbReference type="CDD" id="cd00064">
    <property type="entry name" value="FU"/>
    <property type="match status" value="1"/>
</dbReference>
<dbReference type="SMART" id="SM00179">
    <property type="entry name" value="EGF_CA"/>
    <property type="match status" value="1"/>
</dbReference>
<evidence type="ECO:0000256" key="3">
    <source>
        <dbReference type="ARBA" id="ARBA00022837"/>
    </source>
</evidence>
<dbReference type="InterPro" id="IPR009030">
    <property type="entry name" value="Growth_fac_rcpt_cys_sf"/>
</dbReference>
<feature type="disulfide bond" evidence="5">
    <location>
        <begin position="177"/>
        <end position="186"/>
    </location>
</feature>
<keyword evidence="6" id="KW-0812">Transmembrane</keyword>
<evidence type="ECO:0000313" key="10">
    <source>
        <dbReference type="Proteomes" id="UP001458880"/>
    </source>
</evidence>
<keyword evidence="10" id="KW-1185">Reference proteome</keyword>
<keyword evidence="4 5" id="KW-1015">Disulfide bond</keyword>
<comment type="caution">
    <text evidence="9">The sequence shown here is derived from an EMBL/GenBank/DDBJ whole genome shotgun (WGS) entry which is preliminary data.</text>
</comment>
<dbReference type="PROSITE" id="PS01248">
    <property type="entry name" value="EGF_LAM_1"/>
    <property type="match status" value="1"/>
</dbReference>
<evidence type="ECO:0000256" key="4">
    <source>
        <dbReference type="ARBA" id="ARBA00023157"/>
    </source>
</evidence>
<evidence type="ECO:0000256" key="1">
    <source>
        <dbReference type="ARBA" id="ARBA00005897"/>
    </source>
</evidence>
<evidence type="ECO:0000256" key="2">
    <source>
        <dbReference type="ARBA" id="ARBA00022536"/>
    </source>
</evidence>
<feature type="signal peptide" evidence="7">
    <location>
        <begin position="1"/>
        <end position="25"/>
    </location>
</feature>
<comment type="similarity">
    <text evidence="1">Belongs to the CRELD family.</text>
</comment>
<comment type="caution">
    <text evidence="5">Lacks conserved residue(s) required for the propagation of feature annotation.</text>
</comment>
<dbReference type="InterPro" id="IPR006212">
    <property type="entry name" value="Furin_repeat"/>
</dbReference>
<dbReference type="GO" id="GO:0048513">
    <property type="term" value="P:animal organ development"/>
    <property type="evidence" value="ECO:0007669"/>
    <property type="project" value="UniProtKB-ARBA"/>
</dbReference>
<name>A0AAW1N063_POPJA</name>
<dbReference type="InterPro" id="IPR021852">
    <property type="entry name" value="DUF3456"/>
</dbReference>
<dbReference type="Pfam" id="PF11938">
    <property type="entry name" value="DUF3456"/>
    <property type="match status" value="1"/>
</dbReference>
<accession>A0AAW1N063</accession>
<evidence type="ECO:0000313" key="9">
    <source>
        <dbReference type="EMBL" id="KAK9751882.1"/>
    </source>
</evidence>
<sequence length="391" mass="43254">MYKTVLVTVSMLLLILNSSVETGSSKDILRQAALPPCKACKTFTQSFKRGVDRTATGKFEGGDTAWEEEKLGSYARSEIRLVEIQEKICSDVEEGREQCYRLHEEYDTDIEDWWLHHQDEHPDIFQYLCIDKLKHCCPDLHYGPNCTPCLGYPDSVCSNNGKCKGSGTRKGNGKCACDKGYTGEICDGCAVNYYESYRDEKKILCSPCPISCDGPCTKSGFIPLKSSLILEDNFDFVSGCEKCASGWVKTDKGDCLDIDECAESTAACGPLQFCVNTEGNYKCLECDRSCAGCTGDGPDMCIKCAKGYTLMGNMCIDNAQEERKQYIQYTRILTYIGLCIATCITYQKNVVVAAIIGLAVAIYITVSEYVLNSAPQPNTTDLAEKLLLQNH</sequence>
<reference evidence="9 10" key="1">
    <citation type="journal article" date="2024" name="BMC Genomics">
        <title>De novo assembly and annotation of Popillia japonica's genome with initial clues to its potential as an invasive pest.</title>
        <authorList>
            <person name="Cucini C."/>
            <person name="Boschi S."/>
            <person name="Funari R."/>
            <person name="Cardaioli E."/>
            <person name="Iannotti N."/>
            <person name="Marturano G."/>
            <person name="Paoli F."/>
            <person name="Bruttini M."/>
            <person name="Carapelli A."/>
            <person name="Frati F."/>
            <person name="Nardi F."/>
        </authorList>
    </citation>
    <scope>NUCLEOTIDE SEQUENCE [LARGE SCALE GENOMIC DNA]</scope>
    <source>
        <strain evidence="9">DMR45628</strain>
    </source>
</reference>
<evidence type="ECO:0000256" key="7">
    <source>
        <dbReference type="SAM" id="SignalP"/>
    </source>
</evidence>
<feature type="chain" id="PRO_5043452547" evidence="7">
    <location>
        <begin position="26"/>
        <end position="391"/>
    </location>
</feature>
<dbReference type="SUPFAM" id="SSF57184">
    <property type="entry name" value="Growth factor receptor domain"/>
    <property type="match status" value="1"/>
</dbReference>
<dbReference type="AlphaFoldDB" id="A0AAW1N063"/>
<protein>
    <submittedName>
        <fullName evidence="9">TLR4 regulator and MIR-interacting MSAP</fullName>
    </submittedName>
</protein>
<evidence type="ECO:0000259" key="8">
    <source>
        <dbReference type="PROSITE" id="PS50026"/>
    </source>
</evidence>
<keyword evidence="3" id="KW-0106">Calcium</keyword>
<dbReference type="InterPro" id="IPR001881">
    <property type="entry name" value="EGF-like_Ca-bd_dom"/>
</dbReference>
<proteinExistence type="inferred from homology"/>
<feature type="transmembrane region" description="Helical" evidence="6">
    <location>
        <begin position="350"/>
        <end position="371"/>
    </location>
</feature>
<dbReference type="InterPro" id="IPR002049">
    <property type="entry name" value="LE_dom"/>
</dbReference>
<dbReference type="GO" id="GO:0005509">
    <property type="term" value="F:calcium ion binding"/>
    <property type="evidence" value="ECO:0007669"/>
    <property type="project" value="InterPro"/>
</dbReference>
<evidence type="ECO:0000256" key="6">
    <source>
        <dbReference type="SAM" id="Phobius"/>
    </source>
</evidence>
<keyword evidence="6" id="KW-0472">Membrane</keyword>
<feature type="domain" description="EGF-like" evidence="8">
    <location>
        <begin position="145"/>
        <end position="187"/>
    </location>
</feature>
<keyword evidence="2 5" id="KW-0245">EGF-like domain</keyword>
<keyword evidence="6" id="KW-1133">Transmembrane helix</keyword>
<dbReference type="PROSITE" id="PS50026">
    <property type="entry name" value="EGF_3"/>
    <property type="match status" value="1"/>
</dbReference>
<dbReference type="InterPro" id="IPR018097">
    <property type="entry name" value="EGF_Ca-bd_CS"/>
</dbReference>
<dbReference type="GO" id="GO:0048731">
    <property type="term" value="P:system development"/>
    <property type="evidence" value="ECO:0007669"/>
    <property type="project" value="UniProtKB-ARBA"/>
</dbReference>
<gene>
    <name evidence="9" type="ORF">QE152_g4714</name>
</gene>
<dbReference type="SMART" id="SM00261">
    <property type="entry name" value="FU"/>
    <property type="match status" value="2"/>
</dbReference>